<dbReference type="CDD" id="cd06223">
    <property type="entry name" value="PRTases_typeI"/>
    <property type="match status" value="1"/>
</dbReference>
<evidence type="ECO:0000259" key="2">
    <source>
        <dbReference type="Pfam" id="PF00156"/>
    </source>
</evidence>
<reference evidence="3 4" key="1">
    <citation type="submission" date="2015-11" db="EMBL/GenBank/DDBJ databases">
        <title>Genome Sequence of Bacillus simplex strain VanAntwerpen2.</title>
        <authorList>
            <person name="Couger M.B."/>
        </authorList>
    </citation>
    <scope>NUCLEOTIDE SEQUENCE [LARGE SCALE GENOMIC DNA]</scope>
    <source>
        <strain evidence="3 4">VanAntwerpen02</strain>
    </source>
</reference>
<comment type="caution">
    <text evidence="3">The sequence shown here is derived from an EMBL/GenBank/DDBJ whole genome shotgun (WGS) entry which is preliminary data.</text>
</comment>
<evidence type="ECO:0000256" key="1">
    <source>
        <dbReference type="ARBA" id="ARBA00008007"/>
    </source>
</evidence>
<dbReference type="SUPFAM" id="SSF53271">
    <property type="entry name" value="PRTase-like"/>
    <property type="match status" value="1"/>
</dbReference>
<dbReference type="InterPro" id="IPR029057">
    <property type="entry name" value="PRTase-like"/>
</dbReference>
<evidence type="ECO:0000313" key="3">
    <source>
        <dbReference type="EMBL" id="KWW20851.1"/>
    </source>
</evidence>
<proteinExistence type="inferred from homology"/>
<name>A0A120GQ69_9BACI</name>
<dbReference type="InterPro" id="IPR000836">
    <property type="entry name" value="PRTase_dom"/>
</dbReference>
<dbReference type="Pfam" id="PF00156">
    <property type="entry name" value="Pribosyltran"/>
    <property type="match status" value="1"/>
</dbReference>
<dbReference type="Proteomes" id="UP000064189">
    <property type="component" value="Unassembled WGS sequence"/>
</dbReference>
<evidence type="ECO:0000313" key="4">
    <source>
        <dbReference type="Proteomes" id="UP000064189"/>
    </source>
</evidence>
<dbReference type="PANTHER" id="PTHR47505">
    <property type="entry name" value="DNA UTILIZATION PROTEIN YHGH"/>
    <property type="match status" value="1"/>
</dbReference>
<dbReference type="AlphaFoldDB" id="A0A120GQ69"/>
<gene>
    <name evidence="3" type="ORF">AS888_14540</name>
</gene>
<dbReference type="RefSeq" id="WP_061141209.1">
    <property type="nucleotide sequence ID" value="NZ_LNNH01000012.1"/>
</dbReference>
<sequence length="230" mass="26108">MRRCLVCDEVMKEALTWGTLLKRGEAKAICKGCEAKLDKITGERCSLCSRGLAGHYSSGGTCFDCSRWERDKEWSGYLSKNISLFHYNEHLKEIIAKYKYRGDYALAAIFVPYLREVLQDMEHDLVTCIPLSAERLRERGFNQAQALADVIGIRTVEVLTRIDTEKQSKKSRHERITLPQVFQVINEELLRDRSILVIDDIYTTGTTLRQAAKALKNAGSKAVSSITLSR</sequence>
<organism evidence="3 4">
    <name type="scientific">Peribacillus simplex</name>
    <dbReference type="NCBI Taxonomy" id="1478"/>
    <lineage>
        <taxon>Bacteria</taxon>
        <taxon>Bacillati</taxon>
        <taxon>Bacillota</taxon>
        <taxon>Bacilli</taxon>
        <taxon>Bacillales</taxon>
        <taxon>Bacillaceae</taxon>
        <taxon>Peribacillus</taxon>
    </lineage>
</organism>
<dbReference type="EMBL" id="LNNH01000012">
    <property type="protein sequence ID" value="KWW20851.1"/>
    <property type="molecule type" value="Genomic_DNA"/>
</dbReference>
<feature type="domain" description="Phosphoribosyltransferase" evidence="2">
    <location>
        <begin position="139"/>
        <end position="228"/>
    </location>
</feature>
<comment type="similarity">
    <text evidence="1">Belongs to the ComF/GntX family.</text>
</comment>
<dbReference type="Gene3D" id="3.40.50.2020">
    <property type="match status" value="1"/>
</dbReference>
<accession>A0A120GQ69</accession>
<dbReference type="PANTHER" id="PTHR47505:SF1">
    <property type="entry name" value="DNA UTILIZATION PROTEIN YHGH"/>
    <property type="match status" value="1"/>
</dbReference>
<protein>
    <recommendedName>
        <fullName evidence="2">Phosphoribosyltransferase domain-containing protein</fullName>
    </recommendedName>
</protein>
<keyword evidence="4" id="KW-1185">Reference proteome</keyword>
<dbReference type="InterPro" id="IPR051910">
    <property type="entry name" value="ComF/GntX_DNA_util-trans"/>
</dbReference>